<reference evidence="8 9" key="1">
    <citation type="submission" date="2013-03" db="EMBL/GenBank/DDBJ databases">
        <title>The Genome Sequence of Phialophora europaea CBS 101466.</title>
        <authorList>
            <consortium name="The Broad Institute Genomics Platform"/>
            <person name="Cuomo C."/>
            <person name="de Hoog S."/>
            <person name="Gorbushina A."/>
            <person name="Walker B."/>
            <person name="Young S.K."/>
            <person name="Zeng Q."/>
            <person name="Gargeya S."/>
            <person name="Fitzgerald M."/>
            <person name="Haas B."/>
            <person name="Abouelleil A."/>
            <person name="Allen A.W."/>
            <person name="Alvarado L."/>
            <person name="Arachchi H.M."/>
            <person name="Berlin A.M."/>
            <person name="Chapman S.B."/>
            <person name="Gainer-Dewar J."/>
            <person name="Goldberg J."/>
            <person name="Griggs A."/>
            <person name="Gujja S."/>
            <person name="Hansen M."/>
            <person name="Howarth C."/>
            <person name="Imamovic A."/>
            <person name="Ireland A."/>
            <person name="Larimer J."/>
            <person name="McCowan C."/>
            <person name="Murphy C."/>
            <person name="Pearson M."/>
            <person name="Poon T.W."/>
            <person name="Priest M."/>
            <person name="Roberts A."/>
            <person name="Saif S."/>
            <person name="Shea T."/>
            <person name="Sisk P."/>
            <person name="Sykes S."/>
            <person name="Wortman J."/>
            <person name="Nusbaum C."/>
            <person name="Birren B."/>
        </authorList>
    </citation>
    <scope>NUCLEOTIDE SEQUENCE [LARGE SCALE GENOMIC DNA]</scope>
    <source>
        <strain evidence="8 9">CBS 101466</strain>
    </source>
</reference>
<keyword evidence="2 6" id="KW-0812">Transmembrane</keyword>
<proteinExistence type="predicted"/>
<evidence type="ECO:0000256" key="1">
    <source>
        <dbReference type="ARBA" id="ARBA00004141"/>
    </source>
</evidence>
<dbReference type="PROSITE" id="PS50850">
    <property type="entry name" value="MFS"/>
    <property type="match status" value="1"/>
</dbReference>
<feature type="transmembrane region" description="Helical" evidence="6">
    <location>
        <begin position="235"/>
        <end position="257"/>
    </location>
</feature>
<feature type="transmembrane region" description="Helical" evidence="6">
    <location>
        <begin position="376"/>
        <end position="395"/>
    </location>
</feature>
<feature type="region of interest" description="Disordered" evidence="5">
    <location>
        <begin position="1"/>
        <end position="61"/>
    </location>
</feature>
<feature type="compositionally biased region" description="Polar residues" evidence="5">
    <location>
        <begin position="17"/>
        <end position="32"/>
    </location>
</feature>
<dbReference type="eggNOG" id="KOG0254">
    <property type="taxonomic scope" value="Eukaryota"/>
</dbReference>
<feature type="domain" description="Major facilitator superfamily (MFS) profile" evidence="7">
    <location>
        <begin position="82"/>
        <end position="534"/>
    </location>
</feature>
<evidence type="ECO:0000256" key="6">
    <source>
        <dbReference type="SAM" id="Phobius"/>
    </source>
</evidence>
<protein>
    <recommendedName>
        <fullName evidence="7">Major facilitator superfamily (MFS) profile domain-containing protein</fullName>
    </recommendedName>
</protein>
<evidence type="ECO:0000256" key="2">
    <source>
        <dbReference type="ARBA" id="ARBA00022692"/>
    </source>
</evidence>
<feature type="transmembrane region" description="Helical" evidence="6">
    <location>
        <begin position="469"/>
        <end position="489"/>
    </location>
</feature>
<evidence type="ECO:0000313" key="8">
    <source>
        <dbReference type="EMBL" id="ETN45317.1"/>
    </source>
</evidence>
<dbReference type="SUPFAM" id="SSF103473">
    <property type="entry name" value="MFS general substrate transporter"/>
    <property type="match status" value="1"/>
</dbReference>
<dbReference type="GO" id="GO:0016020">
    <property type="term" value="C:membrane"/>
    <property type="evidence" value="ECO:0007669"/>
    <property type="project" value="UniProtKB-SubCell"/>
</dbReference>
<dbReference type="HOGENOM" id="CLU_000960_27_2_1"/>
<evidence type="ECO:0000313" key="9">
    <source>
        <dbReference type="Proteomes" id="UP000030752"/>
    </source>
</evidence>
<feature type="transmembrane region" description="Helical" evidence="6">
    <location>
        <begin position="148"/>
        <end position="165"/>
    </location>
</feature>
<dbReference type="OrthoDB" id="5086884at2759"/>
<feature type="transmembrane region" description="Helical" evidence="6">
    <location>
        <begin position="303"/>
        <end position="322"/>
    </location>
</feature>
<dbReference type="Proteomes" id="UP000030752">
    <property type="component" value="Unassembled WGS sequence"/>
</dbReference>
<keyword evidence="3 6" id="KW-1133">Transmembrane helix</keyword>
<dbReference type="Gene3D" id="1.20.1250.20">
    <property type="entry name" value="MFS general substrate transporter like domains"/>
    <property type="match status" value="1"/>
</dbReference>
<keyword evidence="4 6" id="KW-0472">Membrane</keyword>
<evidence type="ECO:0000259" key="7">
    <source>
        <dbReference type="PROSITE" id="PS50850"/>
    </source>
</evidence>
<dbReference type="PANTHER" id="PTHR42718">
    <property type="entry name" value="MAJOR FACILITATOR SUPERFAMILY MULTIDRUG TRANSPORTER MFSC"/>
    <property type="match status" value="1"/>
</dbReference>
<keyword evidence="9" id="KW-1185">Reference proteome</keyword>
<dbReference type="GeneID" id="19976487"/>
<dbReference type="Pfam" id="PF07690">
    <property type="entry name" value="MFS_1"/>
    <property type="match status" value="1"/>
</dbReference>
<evidence type="ECO:0000256" key="4">
    <source>
        <dbReference type="ARBA" id="ARBA00023136"/>
    </source>
</evidence>
<dbReference type="InParanoid" id="W2S9G9"/>
<organism evidence="8 9">
    <name type="scientific">Cyphellophora europaea (strain CBS 101466)</name>
    <name type="common">Phialophora europaea</name>
    <dbReference type="NCBI Taxonomy" id="1220924"/>
    <lineage>
        <taxon>Eukaryota</taxon>
        <taxon>Fungi</taxon>
        <taxon>Dikarya</taxon>
        <taxon>Ascomycota</taxon>
        <taxon>Pezizomycotina</taxon>
        <taxon>Eurotiomycetes</taxon>
        <taxon>Chaetothyriomycetidae</taxon>
        <taxon>Chaetothyriales</taxon>
        <taxon>Cyphellophoraceae</taxon>
        <taxon>Cyphellophora</taxon>
    </lineage>
</organism>
<feature type="transmembrane region" description="Helical" evidence="6">
    <location>
        <begin position="117"/>
        <end position="136"/>
    </location>
</feature>
<feature type="transmembrane region" description="Helical" evidence="6">
    <location>
        <begin position="407"/>
        <end position="426"/>
    </location>
</feature>
<dbReference type="EMBL" id="KB822712">
    <property type="protein sequence ID" value="ETN45317.1"/>
    <property type="molecule type" value="Genomic_DNA"/>
</dbReference>
<gene>
    <name evidence="8" type="ORF">HMPREF1541_09148</name>
</gene>
<name>W2S9G9_CYPE1</name>
<comment type="subcellular location">
    <subcellularLocation>
        <location evidence="1">Membrane</location>
        <topology evidence="1">Multi-pass membrane protein</topology>
    </subcellularLocation>
</comment>
<evidence type="ECO:0000256" key="3">
    <source>
        <dbReference type="ARBA" id="ARBA00022989"/>
    </source>
</evidence>
<feature type="transmembrane region" description="Helical" evidence="6">
    <location>
        <begin position="171"/>
        <end position="194"/>
    </location>
</feature>
<sequence>MLVRSPSGEPWALPPNTADSTATTGPVLTSASDALELQPTAPAAKAHEQSSPAAEESMEARLERIGRERPPSFPSLFAEVMFCFSILMSQILTEFFVSGFTVIVPTLIAALDIPQNSSVWPATAFSLVIASTLLVFGRLGDMWGGYPVYIFGLVWLTAWSLIAGFSINPMMLIFCRALQGIGAAAFLPTGVMLIGTVYRPGPRKNIVFALYGACAIIGFFLGIFVAGAVGQYLRWGWYFWIGTILSALTLVASVYSIPSDRQQRLNNKITMDYWGALTIVCGLVLVVFAITESAHASNGWRTPYIPTLFVVGCLLLMAAVYIEGWVAELPILPADIFAVKAMTPLIIALMLLYGTMGIFLLYGTQYFQSIMGASPLQVVAWFTPMAVGGIIITAVEGFTLHLIPGRILLCISGLGAIGSQLLLALIPLGGSYWAWIFPACICGTIAIDISYTVMTVFITTTLPSARQGLAGGLINSVLQLGIAVCLGLTDIVQSYTMDSQGLRQSYKNTFWFGVAAGVVSFMLMAIWGAVPKATSDLTADEKAELERAASQAPA</sequence>
<dbReference type="GO" id="GO:0022857">
    <property type="term" value="F:transmembrane transporter activity"/>
    <property type="evidence" value="ECO:0007669"/>
    <property type="project" value="InterPro"/>
</dbReference>
<dbReference type="PANTHER" id="PTHR42718:SF36">
    <property type="entry name" value="MULTIDRUG TRANSPORTER, PUTATIVE (AFU_ORTHOLOGUE AFUA_4G13820)-RELATED"/>
    <property type="match status" value="1"/>
</dbReference>
<feature type="transmembrane region" description="Helical" evidence="6">
    <location>
        <begin position="206"/>
        <end position="229"/>
    </location>
</feature>
<dbReference type="AlphaFoldDB" id="W2S9G9"/>
<dbReference type="VEuPathDB" id="FungiDB:HMPREF1541_09148"/>
<dbReference type="Gene3D" id="1.20.1720.10">
    <property type="entry name" value="Multidrug resistance protein D"/>
    <property type="match status" value="1"/>
</dbReference>
<dbReference type="InterPro" id="IPR011701">
    <property type="entry name" value="MFS"/>
</dbReference>
<feature type="transmembrane region" description="Helical" evidence="6">
    <location>
        <begin position="269"/>
        <end position="291"/>
    </location>
</feature>
<dbReference type="InterPro" id="IPR020846">
    <property type="entry name" value="MFS_dom"/>
</dbReference>
<dbReference type="RefSeq" id="XP_008712045.1">
    <property type="nucleotide sequence ID" value="XM_008713823.1"/>
</dbReference>
<feature type="transmembrane region" description="Helical" evidence="6">
    <location>
        <begin position="91"/>
        <end position="111"/>
    </location>
</feature>
<feature type="transmembrane region" description="Helical" evidence="6">
    <location>
        <begin position="343"/>
        <end position="364"/>
    </location>
</feature>
<evidence type="ECO:0000256" key="5">
    <source>
        <dbReference type="SAM" id="MobiDB-lite"/>
    </source>
</evidence>
<dbReference type="InterPro" id="IPR036259">
    <property type="entry name" value="MFS_trans_sf"/>
</dbReference>
<feature type="transmembrane region" description="Helical" evidence="6">
    <location>
        <begin position="432"/>
        <end position="457"/>
    </location>
</feature>
<dbReference type="STRING" id="1220924.W2S9G9"/>
<accession>W2S9G9</accession>
<feature type="transmembrane region" description="Helical" evidence="6">
    <location>
        <begin position="509"/>
        <end position="530"/>
    </location>
</feature>